<dbReference type="SUPFAM" id="SSF58104">
    <property type="entry name" value="Methyl-accepting chemotaxis protein (MCP) signaling domain"/>
    <property type="match status" value="1"/>
</dbReference>
<evidence type="ECO:0000256" key="2">
    <source>
        <dbReference type="PROSITE-ProRule" id="PRU00284"/>
    </source>
</evidence>
<keyword evidence="4" id="KW-0812">Transmembrane</keyword>
<dbReference type="InterPro" id="IPR004089">
    <property type="entry name" value="MCPsignal_dom"/>
</dbReference>
<dbReference type="PROSITE" id="PS50111">
    <property type="entry name" value="CHEMOTAXIS_TRANSDUC_2"/>
    <property type="match status" value="1"/>
</dbReference>
<dbReference type="Proteomes" id="UP000182089">
    <property type="component" value="Unassembled WGS sequence"/>
</dbReference>
<dbReference type="EMBL" id="FOCC01000005">
    <property type="protein sequence ID" value="SEM60050.1"/>
    <property type="molecule type" value="Genomic_DNA"/>
</dbReference>
<proteinExistence type="predicted"/>
<keyword evidence="4" id="KW-1133">Transmembrane helix</keyword>
<gene>
    <name evidence="6" type="ORF">SAMN05216431_10518</name>
</gene>
<comment type="caution">
    <text evidence="6">The sequence shown here is derived from an EMBL/GenBank/DDBJ whole genome shotgun (WGS) entry which is preliminary data.</text>
</comment>
<reference evidence="6 7" key="1">
    <citation type="submission" date="2016-10" db="EMBL/GenBank/DDBJ databases">
        <authorList>
            <person name="Varghese N."/>
            <person name="Submissions S."/>
        </authorList>
    </citation>
    <scope>NUCLEOTIDE SEQUENCE [LARGE SCALE GENOMIC DNA]</scope>
    <source>
        <strain evidence="6 7">WC1T17</strain>
    </source>
</reference>
<organism evidence="6 7">
    <name type="scientific">Ligilactobacillus ruminis</name>
    <dbReference type="NCBI Taxonomy" id="1623"/>
    <lineage>
        <taxon>Bacteria</taxon>
        <taxon>Bacillati</taxon>
        <taxon>Bacillota</taxon>
        <taxon>Bacilli</taxon>
        <taxon>Lactobacillales</taxon>
        <taxon>Lactobacillaceae</taxon>
        <taxon>Ligilactobacillus</taxon>
    </lineage>
</organism>
<evidence type="ECO:0000256" key="4">
    <source>
        <dbReference type="SAM" id="Phobius"/>
    </source>
</evidence>
<feature type="domain" description="Methyl-accepting transducer" evidence="5">
    <location>
        <begin position="132"/>
        <end position="389"/>
    </location>
</feature>
<sequence length="418" mass="45963">MKNVLRKLVLSFITLVIVVAAYFLVAPANKTVYWVCAVIFIVLQALYLLFGNRIVEQAGLSSLGFLEDHLQQIASGDLRKVDELKEAEDDTTDLGRIASSIHAVGNTFKGFTYQWTEDNKESEKTISALSNAVSRAKSSTDNVGSTMDSLSDNAQSMAQHAQVATEDMNSLANDIDDINNVINRLSTSADKSQETNQRNKEIMSAVASSWSEERKQQERLVQEVDQMNKDIQSIGNIVSLINDISEQTNLLALNASIEAARAGEAGRGFAIVAEEVRSLAEQSGSSTKSIREIVEQIRRTSERITSELNESYSNGEKQDKDLKQAISASNEVSQVVDDFSTSIKDMQAIVQGVVDVKDRVTDAYTSIADEIDQTSAGAQQVAASFEDVRDLINEFEKVVDSLQENVDLKKIQQSAFKL</sequence>
<feature type="transmembrane region" description="Helical" evidence="4">
    <location>
        <begin position="7"/>
        <end position="25"/>
    </location>
</feature>
<keyword evidence="4" id="KW-0472">Membrane</keyword>
<dbReference type="Gene3D" id="1.10.287.950">
    <property type="entry name" value="Methyl-accepting chemotaxis protein"/>
    <property type="match status" value="1"/>
</dbReference>
<feature type="transmembrane region" description="Helical" evidence="4">
    <location>
        <begin position="31"/>
        <end position="50"/>
    </location>
</feature>
<evidence type="ECO:0000259" key="5">
    <source>
        <dbReference type="PROSITE" id="PS50111"/>
    </source>
</evidence>
<evidence type="ECO:0000256" key="1">
    <source>
        <dbReference type="ARBA" id="ARBA00023224"/>
    </source>
</evidence>
<evidence type="ECO:0000256" key="3">
    <source>
        <dbReference type="SAM" id="Coils"/>
    </source>
</evidence>
<accession>A0ABY1AB26</accession>
<dbReference type="SMART" id="SM00283">
    <property type="entry name" value="MA"/>
    <property type="match status" value="1"/>
</dbReference>
<dbReference type="PANTHER" id="PTHR32089">
    <property type="entry name" value="METHYL-ACCEPTING CHEMOTAXIS PROTEIN MCPB"/>
    <property type="match status" value="1"/>
</dbReference>
<dbReference type="Pfam" id="PF00015">
    <property type="entry name" value="MCPsignal"/>
    <property type="match status" value="1"/>
</dbReference>
<evidence type="ECO:0000313" key="7">
    <source>
        <dbReference type="Proteomes" id="UP000182089"/>
    </source>
</evidence>
<feature type="coiled-coil region" evidence="3">
    <location>
        <begin position="385"/>
        <end position="412"/>
    </location>
</feature>
<evidence type="ECO:0000313" key="6">
    <source>
        <dbReference type="EMBL" id="SEM60050.1"/>
    </source>
</evidence>
<keyword evidence="3" id="KW-0175">Coiled coil</keyword>
<dbReference type="PANTHER" id="PTHR32089:SF112">
    <property type="entry name" value="LYSOZYME-LIKE PROTEIN-RELATED"/>
    <property type="match status" value="1"/>
</dbReference>
<keyword evidence="1 2" id="KW-0807">Transducer</keyword>
<protein>
    <submittedName>
        <fullName evidence="6">Methyl-accepting chemotaxis protein</fullName>
    </submittedName>
</protein>
<name>A0ABY1AB26_9LACO</name>